<dbReference type="SMART" id="SM00826">
    <property type="entry name" value="PKS_DH"/>
    <property type="match status" value="1"/>
</dbReference>
<feature type="region of interest" description="C-terminal hotdog fold" evidence="8">
    <location>
        <begin position="1103"/>
        <end position="1259"/>
    </location>
</feature>
<dbReference type="Pfam" id="PF00698">
    <property type="entry name" value="Acyl_transf_1"/>
    <property type="match status" value="1"/>
</dbReference>
<keyword evidence="1" id="KW-0596">Phosphopantetheine</keyword>
<feature type="domain" description="Ketosynthase family 3 (KS3)" evidence="10">
    <location>
        <begin position="15"/>
        <end position="441"/>
    </location>
</feature>
<dbReference type="PANTHER" id="PTHR43775">
    <property type="entry name" value="FATTY ACID SYNTHASE"/>
    <property type="match status" value="1"/>
</dbReference>
<dbReference type="CDD" id="cd00833">
    <property type="entry name" value="PKS"/>
    <property type="match status" value="1"/>
</dbReference>
<dbReference type="InterPro" id="IPR016036">
    <property type="entry name" value="Malonyl_transacylase_ACP-bd"/>
</dbReference>
<dbReference type="GO" id="GO:0016491">
    <property type="term" value="F:oxidoreductase activity"/>
    <property type="evidence" value="ECO:0007669"/>
    <property type="project" value="UniProtKB-KW"/>
</dbReference>
<dbReference type="InterPro" id="IPR014030">
    <property type="entry name" value="Ketoacyl_synth_N"/>
</dbReference>
<dbReference type="InterPro" id="IPR018201">
    <property type="entry name" value="Ketoacyl_synth_AS"/>
</dbReference>
<dbReference type="PROSITE" id="PS00606">
    <property type="entry name" value="KS3_1"/>
    <property type="match status" value="1"/>
</dbReference>
<dbReference type="InterPro" id="IPR036736">
    <property type="entry name" value="ACP-like_sf"/>
</dbReference>
<evidence type="ECO:0000256" key="4">
    <source>
        <dbReference type="ARBA" id="ARBA00022857"/>
    </source>
</evidence>
<dbReference type="InterPro" id="IPR014043">
    <property type="entry name" value="Acyl_transferase_dom"/>
</dbReference>
<dbReference type="PROSITE" id="PS50075">
    <property type="entry name" value="CARRIER"/>
    <property type="match status" value="1"/>
</dbReference>
<dbReference type="Pfam" id="PF14765">
    <property type="entry name" value="PS-DH"/>
    <property type="match status" value="1"/>
</dbReference>
<accession>A0A9W4XKQ7</accession>
<dbReference type="GO" id="GO:0004315">
    <property type="term" value="F:3-oxoacyl-[acyl-carrier-protein] synthase activity"/>
    <property type="evidence" value="ECO:0007669"/>
    <property type="project" value="InterPro"/>
</dbReference>
<gene>
    <name evidence="12" type="ORF">PDIGIT_LOCUS1692</name>
</gene>
<keyword evidence="3" id="KW-0808">Transferase</keyword>
<evidence type="ECO:0000313" key="13">
    <source>
        <dbReference type="Proteomes" id="UP001152607"/>
    </source>
</evidence>
<feature type="active site" description="Proton donor; for dehydratase activity" evidence="8">
    <location>
        <position position="1167"/>
    </location>
</feature>
<dbReference type="InterPro" id="IPR009081">
    <property type="entry name" value="PP-bd_ACP"/>
</dbReference>
<dbReference type="Pfam" id="PF08242">
    <property type="entry name" value="Methyltransf_12"/>
    <property type="match status" value="1"/>
</dbReference>
<dbReference type="OrthoDB" id="329835at2759"/>
<evidence type="ECO:0000256" key="3">
    <source>
        <dbReference type="ARBA" id="ARBA00022679"/>
    </source>
</evidence>
<keyword evidence="6" id="KW-0511">Multifunctional enzyme</keyword>
<dbReference type="InterPro" id="IPR006162">
    <property type="entry name" value="Ppantetheine_attach_site"/>
</dbReference>
<dbReference type="Gene3D" id="3.90.180.10">
    <property type="entry name" value="Medium-chain alcohol dehydrogenases, catalytic domain"/>
    <property type="match status" value="1"/>
</dbReference>
<dbReference type="InterPro" id="IPR032821">
    <property type="entry name" value="PKS_assoc"/>
</dbReference>
<dbReference type="SUPFAM" id="SSF52151">
    <property type="entry name" value="FabD/lysophospholipase-like"/>
    <property type="match status" value="1"/>
</dbReference>
<dbReference type="Pfam" id="PF23297">
    <property type="entry name" value="ACP_SdgA_C"/>
    <property type="match status" value="1"/>
</dbReference>
<name>A0A9W4XKQ7_9PLEO</name>
<dbReference type="InterPro" id="IPR011032">
    <property type="entry name" value="GroES-like_sf"/>
</dbReference>
<evidence type="ECO:0008006" key="14">
    <source>
        <dbReference type="Google" id="ProtNLM"/>
    </source>
</evidence>
<dbReference type="InterPro" id="IPR050091">
    <property type="entry name" value="PKS_NRPS_Biosynth_Enz"/>
</dbReference>
<dbReference type="SMART" id="SM00829">
    <property type="entry name" value="PKS_ER"/>
    <property type="match status" value="1"/>
</dbReference>
<keyword evidence="7" id="KW-0012">Acyltransferase</keyword>
<dbReference type="CDD" id="cd05195">
    <property type="entry name" value="enoyl_red"/>
    <property type="match status" value="1"/>
</dbReference>
<dbReference type="Proteomes" id="UP001152607">
    <property type="component" value="Unassembled WGS sequence"/>
</dbReference>
<dbReference type="SMART" id="SM00822">
    <property type="entry name" value="PKS_KR"/>
    <property type="match status" value="1"/>
</dbReference>
<evidence type="ECO:0000259" key="10">
    <source>
        <dbReference type="PROSITE" id="PS52004"/>
    </source>
</evidence>
<reference evidence="12" key="1">
    <citation type="submission" date="2023-01" db="EMBL/GenBank/DDBJ databases">
        <authorList>
            <person name="Van Ghelder C."/>
            <person name="Rancurel C."/>
        </authorList>
    </citation>
    <scope>NUCLEOTIDE SEQUENCE</scope>
    <source>
        <strain evidence="12">CNCM I-4278</strain>
    </source>
</reference>
<dbReference type="InterPro" id="IPR036291">
    <property type="entry name" value="NAD(P)-bd_dom_sf"/>
</dbReference>
<feature type="active site" description="Proton acceptor; for dehydratase activity" evidence="8">
    <location>
        <position position="989"/>
    </location>
</feature>
<dbReference type="Gene3D" id="3.10.129.110">
    <property type="entry name" value="Polyketide synthase dehydratase"/>
    <property type="match status" value="1"/>
</dbReference>
<dbReference type="EMBL" id="CAOQHR010000001">
    <property type="protein sequence ID" value="CAI6270165.1"/>
    <property type="molecule type" value="Genomic_DNA"/>
</dbReference>
<dbReference type="InterPro" id="IPR042104">
    <property type="entry name" value="PKS_dehydratase_sf"/>
</dbReference>
<dbReference type="InterPro" id="IPR057326">
    <property type="entry name" value="KR_dom"/>
</dbReference>
<dbReference type="SUPFAM" id="SSF51735">
    <property type="entry name" value="NAD(P)-binding Rossmann-fold domains"/>
    <property type="match status" value="2"/>
</dbReference>
<feature type="domain" description="Carrier" evidence="9">
    <location>
        <begin position="2490"/>
        <end position="2565"/>
    </location>
</feature>
<dbReference type="PROSITE" id="PS52019">
    <property type="entry name" value="PKS_MFAS_DH"/>
    <property type="match status" value="1"/>
</dbReference>
<dbReference type="InterPro" id="IPR001227">
    <property type="entry name" value="Ac_transferase_dom_sf"/>
</dbReference>
<feature type="region of interest" description="N-terminal hotdog fold" evidence="8">
    <location>
        <begin position="957"/>
        <end position="1091"/>
    </location>
</feature>
<feature type="domain" description="PKS/mFAS DH" evidence="11">
    <location>
        <begin position="957"/>
        <end position="1259"/>
    </location>
</feature>
<dbReference type="InterPro" id="IPR016039">
    <property type="entry name" value="Thiolase-like"/>
</dbReference>
<keyword evidence="2" id="KW-0597">Phosphoprotein</keyword>
<dbReference type="Pfam" id="PF13602">
    <property type="entry name" value="ADH_zinc_N_2"/>
    <property type="match status" value="1"/>
</dbReference>
<dbReference type="Gene3D" id="1.10.1200.10">
    <property type="entry name" value="ACP-like"/>
    <property type="match status" value="1"/>
</dbReference>
<dbReference type="InterPro" id="IPR020843">
    <property type="entry name" value="ER"/>
</dbReference>
<keyword evidence="13" id="KW-1185">Reference proteome</keyword>
<evidence type="ECO:0000256" key="7">
    <source>
        <dbReference type="ARBA" id="ARBA00023315"/>
    </source>
</evidence>
<evidence type="ECO:0000313" key="12">
    <source>
        <dbReference type="EMBL" id="CAI6270165.1"/>
    </source>
</evidence>
<dbReference type="SMART" id="SM00827">
    <property type="entry name" value="PKS_AT"/>
    <property type="match status" value="1"/>
</dbReference>
<dbReference type="InterPro" id="IPR020841">
    <property type="entry name" value="PKS_Beta-ketoAc_synthase_dom"/>
</dbReference>
<dbReference type="SUPFAM" id="SSF47336">
    <property type="entry name" value="ACP-like"/>
    <property type="match status" value="1"/>
</dbReference>
<dbReference type="GO" id="GO:0004312">
    <property type="term" value="F:fatty acid synthase activity"/>
    <property type="evidence" value="ECO:0007669"/>
    <property type="project" value="TreeGrafter"/>
</dbReference>
<evidence type="ECO:0000259" key="9">
    <source>
        <dbReference type="PROSITE" id="PS50075"/>
    </source>
</evidence>
<dbReference type="SUPFAM" id="SSF50129">
    <property type="entry name" value="GroES-like"/>
    <property type="match status" value="1"/>
</dbReference>
<dbReference type="InterPro" id="IPR049900">
    <property type="entry name" value="PKS_mFAS_DH"/>
</dbReference>
<sequence length="2568" mass="281660">MEANTSSEPEPSKCPEPIAIVGMGCRWPGGVHNESQLWKLLSEKQHGYSEFIKERINVEGFYHPKQGQPGGFPMRGGCFLEEDPRLFDNGLFKINALEARSMDPAQRKLLEVTFEAFQNAGEPWHKFSGSRTGVFVGNFMSDHQNMQFRDPDNLMPYDTTGGDIAIHSNRINYVFNLKGPSLTLDTACSSALYALHMAVSGLRNGDCDAAIVAGSNLISDPGPQMLIAKLGALSPTSVCHTFDASADGYARAEGIGALYVMPLSRAVEGSYPIRAVIRGTAINANGESQGISYPSASGQENVIRQAYKNAGGLDPALTGYFEAHGTGTPVGDPIEVAAIGRVFSQSRDDANPLLIGSIKPNLGHSEPASAVASIMKVVMALERGEIPPTRGITKFNPTIDFKKSRTKVVEQMTPWPSLPIRRASVNSFGYGGANAHVILEHVNSIIPGYGMKRTPASVPRSLTNGSTVPSEKENVNGIPKQRLLLLPFSANDEKALSAMVHSIGSAANDYEPMHLAQTLATRRTKFLQRTFVVADADCLSSSLTSAAITPAKCPPNPRNRMAFVFTGQGAQWPSMGRELFSHYPQFLESIRYQDKILAGLSNRPSFRIEDVLMDDKIAQTIHEPMVSQTVCTALQIALVELLSSCGVHPTATVGHSSGEIAAAYAAGHLTASAAIVMAYCRGYAVSKNERQGTMLAVGLGVDGVKPYMVGLEEEVTIAAINSPDSVTLSGETAAILRISEHMQQDSIFNRVLKTGGNAYHSHHMKELGGMYEHEARKALGEIPKSEGGSVKGGARATWVSSVTPEANTNEMNVGPSYWRQNLESRVSFGPAIERLMEQYTEDPLDLLLEVGPHAALAGPVKQTMQVVKARGKSTPPYLGTLKRGEDALSSILQLGGNLFIHGASVQIDALNNPKGTLTAQQRIPCVSLPNYEYNYGPILFHENRLNKEWRLRKNPRHDLLGARDIGSTPLNPSWRNIFRIRDVPWLADHRLTPQAIFPAAGFLAMAIEAAAQCHNDGVDAPPIAGFTIRNVKVSSTLEVPDTETGTEVVLNAQKHAQKNTWIDFRITSLSTETGAWVEHCTGTIKIETSHDEHTRNLISEDGYKANDMPEWYSSFKAMGLEYGPCFRALSNLKTARNRASADVNLVPTESAALKAESSYWLHPASLDNCLQLANIAAFSGKSEKAKRAYIPVMFDGITIWNRRGADITGAGKATAEAEMRGSRGMYSRILLRTSSGQVLMDMDLFRGISYDGKPFSSPEEEGRPQYPFSRLLWKPDIDMMSNEKARELFQQPSETTESAQRIEKFDKLFANTLVEIWSKFQHAPIPEDQNHLKTFMQWIHGRYSLVEEGKVPFGLEALSASPAVRSQTIDSLFGDLEGLVETKMIRRVFENMSSILSGQTTGLELALQNDLLTDLYKSSYGVTAAYPLLQNLVDLIAHKTPRMNILELGGGTGGATARILDTLGAGSPFQRYEKFMFTDQAPTFVSAAEQRFSANAGTKFSVLNIETDPLEQGFEGEYDLVIAAQVLHATTSLSRALQNVRKLLKPGGKLLLLEFTNTHPISTVVFGTFPYYWNGAADNRPEGPLVERQRWHKELVENGFSGIDMVLGDENSGEDAVSVMLSSATGDIDTPPQTSNEPEVVIVTYAEPTPFAQSVALKLAQDAVVYSFVKLSEIKSCSGSRFICLADIESRGTMLDEVFVDNMKILFSKAVSILWVFLESTLQPTSSSIGIATGLMRPIIREMPQLKVSLLGFDAEFENSSKHADLVVIRENKLYRDKDHTRTDDYEIYQGDCIHISRVDPDVEANKRYRVQEGLDTEATMTRLGSAGPVKLTTTRPGLLSSLHFKTDWDMLRPLPADWVEIRSEAIDINMTDLASVTAKFDSSHYSIACCGVVSKIGSQVDHLQIGDRVCGFGLGNYGNFIRCPAIYQQRMEPTDNPVDLASLPISYMTALYALRNLARLQKGETVLIQSAAGALGLAALRIAQHFGADIYVTVGNPEKSQFLQDKFGISPNRIFSSRALDTPTLIWNATKGEGIDVIICSTAGDQMQEFWRCIAPLGRFIEVGRLDVLGHEKLPLEIFKRNATFSSFDVSLLSQQKPKLGASLMAEVVDLYRQGVVQPIDRITSFDVSELQKAMMYMAKGEHIGKIVVTYKNPDTLVSLLPSSPRAAFDPEAAYVLVGCVAGLGHSINKWMVERGAKHFVHLTRSGADTPQAKHLLQSMEAHGVEVVVRKCDVTVREDVEAAITEVCNTRPIKGVIHAAAVFEDVSFHDLEYSRLRRVLDPKVNGTVNLHEATLKQPLDFFTMTSSIVPILGTATQASYSAANTFQDAFARFRRAQGLPAQSFAMGMITDAGFASSREEIQRSLTRNGIYGTNTPELVNFLDIAFKSSGMLDSPLDPLADAHLLVGLEPSKIYNLDKTNVNAEFPWSHDPRFGRLIQAIQTHQLQQQTALHSNLAGDTVPTLANLFSLATKIRSTEKASDGDMQQLHEHAVDVVTDRLATLLYIPQSEFDITREIADYGIDSMITAELRNWLFKSFKLNISFVELMNKGITVQKLAKILEETLLEG</sequence>
<evidence type="ECO:0000256" key="5">
    <source>
        <dbReference type="ARBA" id="ARBA00023002"/>
    </source>
</evidence>
<dbReference type="PROSITE" id="PS52004">
    <property type="entry name" value="KS3_2"/>
    <property type="match status" value="1"/>
</dbReference>
<evidence type="ECO:0000256" key="8">
    <source>
        <dbReference type="PROSITE-ProRule" id="PRU01363"/>
    </source>
</evidence>
<dbReference type="Pfam" id="PF16197">
    <property type="entry name" value="KAsynt_C_assoc"/>
    <property type="match status" value="1"/>
</dbReference>
<dbReference type="InterPro" id="IPR020807">
    <property type="entry name" value="PKS_DH"/>
</dbReference>
<keyword evidence="5" id="KW-0560">Oxidoreductase</keyword>
<dbReference type="InterPro" id="IPR049551">
    <property type="entry name" value="PKS_DH_C"/>
</dbReference>
<dbReference type="GO" id="GO:0044550">
    <property type="term" value="P:secondary metabolite biosynthetic process"/>
    <property type="evidence" value="ECO:0007669"/>
    <property type="project" value="TreeGrafter"/>
</dbReference>
<evidence type="ECO:0000256" key="2">
    <source>
        <dbReference type="ARBA" id="ARBA00022553"/>
    </source>
</evidence>
<dbReference type="InterPro" id="IPR013968">
    <property type="entry name" value="PKS_KR"/>
</dbReference>
<dbReference type="Gene3D" id="3.40.366.10">
    <property type="entry name" value="Malonyl-Coenzyme A Acyl Carrier Protein, domain 2"/>
    <property type="match status" value="1"/>
</dbReference>
<dbReference type="Pfam" id="PF08659">
    <property type="entry name" value="KR"/>
    <property type="match status" value="1"/>
</dbReference>
<dbReference type="Pfam" id="PF00109">
    <property type="entry name" value="ketoacyl-synt"/>
    <property type="match status" value="1"/>
</dbReference>
<dbReference type="PANTHER" id="PTHR43775:SF50">
    <property type="entry name" value="HIGHLY REDUCING POLYKETIDE SYNTHASE SRDA"/>
    <property type="match status" value="1"/>
</dbReference>
<dbReference type="InterPro" id="IPR014031">
    <property type="entry name" value="Ketoacyl_synth_C"/>
</dbReference>
<protein>
    <recommendedName>
        <fullName evidence="14">Carrier domain-containing protein</fullName>
    </recommendedName>
</protein>
<dbReference type="Pfam" id="PF21089">
    <property type="entry name" value="PKS_DH_N"/>
    <property type="match status" value="1"/>
</dbReference>
<dbReference type="InterPro" id="IPR029063">
    <property type="entry name" value="SAM-dependent_MTases_sf"/>
</dbReference>
<dbReference type="InterPro" id="IPR049552">
    <property type="entry name" value="PKS_DH_N"/>
</dbReference>
<keyword evidence="4" id="KW-0521">NADP</keyword>
<dbReference type="Pfam" id="PF02801">
    <property type="entry name" value="Ketoacyl-synt_C"/>
    <property type="match status" value="1"/>
</dbReference>
<dbReference type="SUPFAM" id="SSF53335">
    <property type="entry name" value="S-adenosyl-L-methionine-dependent methyltransferases"/>
    <property type="match status" value="1"/>
</dbReference>
<dbReference type="SUPFAM" id="SSF53901">
    <property type="entry name" value="Thiolase-like"/>
    <property type="match status" value="1"/>
</dbReference>
<organism evidence="12 13">
    <name type="scientific">Periconia digitata</name>
    <dbReference type="NCBI Taxonomy" id="1303443"/>
    <lineage>
        <taxon>Eukaryota</taxon>
        <taxon>Fungi</taxon>
        <taxon>Dikarya</taxon>
        <taxon>Ascomycota</taxon>
        <taxon>Pezizomycotina</taxon>
        <taxon>Dothideomycetes</taxon>
        <taxon>Pleosporomycetidae</taxon>
        <taxon>Pleosporales</taxon>
        <taxon>Massarineae</taxon>
        <taxon>Periconiaceae</taxon>
        <taxon>Periconia</taxon>
    </lineage>
</organism>
<proteinExistence type="predicted"/>
<dbReference type="SMART" id="SM00825">
    <property type="entry name" value="PKS_KS"/>
    <property type="match status" value="1"/>
</dbReference>
<dbReference type="Gene3D" id="3.40.50.150">
    <property type="entry name" value="Vaccinia Virus protein VP39"/>
    <property type="match status" value="1"/>
</dbReference>
<evidence type="ECO:0000256" key="1">
    <source>
        <dbReference type="ARBA" id="ARBA00022450"/>
    </source>
</evidence>
<dbReference type="Gene3D" id="3.40.50.720">
    <property type="entry name" value="NAD(P)-binding Rossmann-like Domain"/>
    <property type="match status" value="2"/>
</dbReference>
<evidence type="ECO:0000256" key="6">
    <source>
        <dbReference type="ARBA" id="ARBA00023268"/>
    </source>
</evidence>
<dbReference type="InterPro" id="IPR016035">
    <property type="entry name" value="Acyl_Trfase/lysoPLipase"/>
</dbReference>
<dbReference type="Gene3D" id="3.40.47.10">
    <property type="match status" value="1"/>
</dbReference>
<evidence type="ECO:0000259" key="11">
    <source>
        <dbReference type="PROSITE" id="PS52019"/>
    </source>
</evidence>
<comment type="caution">
    <text evidence="12">The sequence shown here is derived from an EMBL/GenBank/DDBJ whole genome shotgun (WGS) entry which is preliminary data.</text>
</comment>
<dbReference type="GO" id="GO:0006633">
    <property type="term" value="P:fatty acid biosynthetic process"/>
    <property type="evidence" value="ECO:0007669"/>
    <property type="project" value="InterPro"/>
</dbReference>
<dbReference type="InterPro" id="IPR013217">
    <property type="entry name" value="Methyltransf_12"/>
</dbReference>
<dbReference type="SUPFAM" id="SSF55048">
    <property type="entry name" value="Probable ACP-binding domain of malonyl-CoA ACP transacylase"/>
    <property type="match status" value="1"/>
</dbReference>
<dbReference type="PROSITE" id="PS00012">
    <property type="entry name" value="PHOSPHOPANTETHEINE"/>
    <property type="match status" value="1"/>
</dbReference>